<keyword evidence="5" id="KW-1185">Reference proteome</keyword>
<sequence length="147" mass="15802">MANKQVKDIMSTDCVTVTLLDNVFEIALKMKQHDIGFVGVVDGKKFIGGVTDRDLVVRGYAEKHSGSTAVETVMTKDMKTIAPSTTVEEAAKIMAQNQVRRLPVLENGELVGIVAIGDLAIRGNFEDEAGEALSQISQEKTLVGSHA</sequence>
<organism evidence="4 5">
    <name type="scientific">Paenibacillus roseopurpureus</name>
    <dbReference type="NCBI Taxonomy" id="2918901"/>
    <lineage>
        <taxon>Bacteria</taxon>
        <taxon>Bacillati</taxon>
        <taxon>Bacillota</taxon>
        <taxon>Bacilli</taxon>
        <taxon>Bacillales</taxon>
        <taxon>Paenibacillaceae</taxon>
        <taxon>Paenibacillus</taxon>
    </lineage>
</organism>
<dbReference type="CDD" id="cd04622">
    <property type="entry name" value="CBS_pair_HRP1_like"/>
    <property type="match status" value="1"/>
</dbReference>
<dbReference type="RefSeq" id="WP_314804673.1">
    <property type="nucleotide sequence ID" value="NZ_CP130319.1"/>
</dbReference>
<evidence type="ECO:0000259" key="3">
    <source>
        <dbReference type="PROSITE" id="PS51371"/>
    </source>
</evidence>
<gene>
    <name evidence="4" type="ORF">MJB10_10810</name>
</gene>
<dbReference type="EMBL" id="CP130319">
    <property type="protein sequence ID" value="WNR46552.1"/>
    <property type="molecule type" value="Genomic_DNA"/>
</dbReference>
<dbReference type="InterPro" id="IPR051257">
    <property type="entry name" value="Diverse_CBS-Domain"/>
</dbReference>
<dbReference type="AlphaFoldDB" id="A0AA96RPE2"/>
<feature type="domain" description="CBS" evidence="3">
    <location>
        <begin position="10"/>
        <end position="66"/>
    </location>
</feature>
<reference evidence="4" key="1">
    <citation type="submission" date="2022-02" db="EMBL/GenBank/DDBJ databases">
        <title>Paenibacillus sp. MBLB1832 Whole Genome Shotgun Sequencing.</title>
        <authorList>
            <person name="Hwang C.Y."/>
            <person name="Cho E.-S."/>
            <person name="Seo M.-J."/>
        </authorList>
    </citation>
    <scope>NUCLEOTIDE SEQUENCE</scope>
    <source>
        <strain evidence="4">MBLB1832</strain>
    </source>
</reference>
<dbReference type="InterPro" id="IPR000644">
    <property type="entry name" value="CBS_dom"/>
</dbReference>
<protein>
    <submittedName>
        <fullName evidence="4">CBS domain-containing protein</fullName>
    </submittedName>
</protein>
<evidence type="ECO:0000313" key="5">
    <source>
        <dbReference type="Proteomes" id="UP001304650"/>
    </source>
</evidence>
<name>A0AA96RPE2_9BACL</name>
<keyword evidence="1 2" id="KW-0129">CBS domain</keyword>
<dbReference type="PANTHER" id="PTHR43080:SF2">
    <property type="entry name" value="CBS DOMAIN-CONTAINING PROTEIN"/>
    <property type="match status" value="1"/>
</dbReference>
<evidence type="ECO:0000256" key="1">
    <source>
        <dbReference type="ARBA" id="ARBA00023122"/>
    </source>
</evidence>
<proteinExistence type="predicted"/>
<dbReference type="SMART" id="SM00116">
    <property type="entry name" value="CBS"/>
    <property type="match status" value="2"/>
</dbReference>
<dbReference type="KEGG" id="proo:MJB10_10810"/>
<evidence type="ECO:0000256" key="2">
    <source>
        <dbReference type="PROSITE-ProRule" id="PRU00703"/>
    </source>
</evidence>
<dbReference type="InterPro" id="IPR046342">
    <property type="entry name" value="CBS_dom_sf"/>
</dbReference>
<dbReference type="PANTHER" id="PTHR43080">
    <property type="entry name" value="CBS DOMAIN-CONTAINING PROTEIN CBSX3, MITOCHONDRIAL"/>
    <property type="match status" value="1"/>
</dbReference>
<dbReference type="Pfam" id="PF00571">
    <property type="entry name" value="CBS"/>
    <property type="match status" value="2"/>
</dbReference>
<accession>A0AA96RPE2</accession>
<dbReference type="Gene3D" id="3.10.580.10">
    <property type="entry name" value="CBS-domain"/>
    <property type="match status" value="1"/>
</dbReference>
<dbReference type="Proteomes" id="UP001304650">
    <property type="component" value="Chromosome"/>
</dbReference>
<dbReference type="SUPFAM" id="SSF54631">
    <property type="entry name" value="CBS-domain pair"/>
    <property type="match status" value="1"/>
</dbReference>
<dbReference type="PROSITE" id="PS51371">
    <property type="entry name" value="CBS"/>
    <property type="match status" value="2"/>
</dbReference>
<evidence type="ECO:0000313" key="4">
    <source>
        <dbReference type="EMBL" id="WNR46552.1"/>
    </source>
</evidence>
<feature type="domain" description="CBS" evidence="3">
    <location>
        <begin position="74"/>
        <end position="129"/>
    </location>
</feature>